<organism evidence="2 3">
    <name type="scientific">Psychroflexus gondwanensis ACAM 44</name>
    <dbReference type="NCBI Taxonomy" id="1189619"/>
    <lineage>
        <taxon>Bacteria</taxon>
        <taxon>Pseudomonadati</taxon>
        <taxon>Bacteroidota</taxon>
        <taxon>Flavobacteriia</taxon>
        <taxon>Flavobacteriales</taxon>
        <taxon>Flavobacteriaceae</taxon>
        <taxon>Psychroflexus</taxon>
    </lineage>
</organism>
<evidence type="ECO:0000313" key="3">
    <source>
        <dbReference type="Proteomes" id="UP000012317"/>
    </source>
</evidence>
<sequence length="286" mass="33930">MKSKLIFYLIISSVMLSSCAFFSKEENTTSVARVNNHYLSREELSEQISSNLSEMDSTVAARNYIQNWARDKLFLDRAKLNLPQEQQSYFRDLSKRYEEQLFKKAYKDALIEKQLKIQIDSSEIASYYQDNKSNFKLNEDLVQLRYLQLDKKMKSLRDIKREFVRFNAEDMLSLQEKSLEFKSLSLNDSIWVRVTDVVKEFEENKGIQLEKSEISKANSFLEFENESDLFYFYSKDFLKRNDEAPLSYVRPTIEQILLNKKKINISKIIDKEITKDATKNNEFKVY</sequence>
<dbReference type="eggNOG" id="COG0760">
    <property type="taxonomic scope" value="Bacteria"/>
</dbReference>
<dbReference type="STRING" id="1189619.pgond44_10211"/>
<feature type="chain" id="PRO_5004113998" description="Peptidylprolyl isomerase" evidence="1">
    <location>
        <begin position="21"/>
        <end position="286"/>
    </location>
</feature>
<gene>
    <name evidence="2" type="ORF">pgond44_10211</name>
</gene>
<protein>
    <recommendedName>
        <fullName evidence="4">Peptidylprolyl isomerase</fullName>
    </recommendedName>
</protein>
<dbReference type="Proteomes" id="UP000012317">
    <property type="component" value="Unassembled WGS sequence"/>
</dbReference>
<accession>N1WUQ8</accession>
<evidence type="ECO:0000256" key="1">
    <source>
        <dbReference type="SAM" id="SignalP"/>
    </source>
</evidence>
<dbReference type="PROSITE" id="PS51257">
    <property type="entry name" value="PROKAR_LIPOPROTEIN"/>
    <property type="match status" value="1"/>
</dbReference>
<feature type="signal peptide" evidence="1">
    <location>
        <begin position="1"/>
        <end position="20"/>
    </location>
</feature>
<name>N1WUQ8_9FLAO</name>
<evidence type="ECO:0008006" key="4">
    <source>
        <dbReference type="Google" id="ProtNLM"/>
    </source>
</evidence>
<proteinExistence type="predicted"/>
<comment type="caution">
    <text evidence="2">The sequence shown here is derived from an EMBL/GenBank/DDBJ whole genome shotgun (WGS) entry which is preliminary data.</text>
</comment>
<dbReference type="RefSeq" id="WP_003441084.1">
    <property type="nucleotide sequence ID" value="NZ_APLF01000009.1"/>
</dbReference>
<dbReference type="AlphaFoldDB" id="N1WUQ8"/>
<evidence type="ECO:0000313" key="2">
    <source>
        <dbReference type="EMBL" id="EMY80927.1"/>
    </source>
</evidence>
<keyword evidence="1" id="KW-0732">Signal</keyword>
<reference evidence="2 3" key="1">
    <citation type="journal article" date="2014" name="Genome Biol. Evol.">
        <title>Extensive gene acquisition in the extremely psychrophilic bacterial species Psychroflexus torquis and the link to sea-ice ecosystem specialism.</title>
        <authorList>
            <person name="Feng S."/>
            <person name="Powell S.M."/>
            <person name="Wilson R."/>
            <person name="Bowman J.P."/>
        </authorList>
    </citation>
    <scope>NUCLEOTIDE SEQUENCE [LARGE SCALE GENOMIC DNA]</scope>
    <source>
        <strain evidence="2 3">ACAM 44</strain>
    </source>
</reference>
<dbReference type="EMBL" id="APLF01000009">
    <property type="protein sequence ID" value="EMY80927.1"/>
    <property type="molecule type" value="Genomic_DNA"/>
</dbReference>
<keyword evidence="3" id="KW-1185">Reference proteome</keyword>